<dbReference type="RefSeq" id="WP_089896390.1">
    <property type="nucleotide sequence ID" value="NZ_JAHBFV010000006.1"/>
</dbReference>
<proteinExistence type="predicted"/>
<dbReference type="EMBL" id="JAHBFV010000006">
    <property type="protein sequence ID" value="MBZ6015400.1"/>
    <property type="molecule type" value="Genomic_DNA"/>
</dbReference>
<gene>
    <name evidence="1" type="ORF">KII88_02455</name>
</gene>
<dbReference type="InterPro" id="IPR036361">
    <property type="entry name" value="SAP_dom_sf"/>
</dbReference>
<evidence type="ECO:0000313" key="1">
    <source>
        <dbReference type="EMBL" id="MBZ6015400.1"/>
    </source>
</evidence>
<dbReference type="Proteomes" id="UP000727071">
    <property type="component" value="Unassembled WGS sequence"/>
</dbReference>
<dbReference type="Gene3D" id="1.10.720.30">
    <property type="entry name" value="SAP domain"/>
    <property type="match status" value="1"/>
</dbReference>
<dbReference type="AlphaFoldDB" id="A0AB35FYI6"/>
<evidence type="ECO:0008006" key="3">
    <source>
        <dbReference type="Google" id="ProtNLM"/>
    </source>
</evidence>
<evidence type="ECO:0000313" key="2">
    <source>
        <dbReference type="Proteomes" id="UP000727071"/>
    </source>
</evidence>
<name>A0AB35FYI6_LEUGE</name>
<reference evidence="1" key="1">
    <citation type="submission" date="2021-05" db="EMBL/GenBank/DDBJ databases">
        <title>Pangenome of Leuconostoc gelidum warrants species status for Leuconostoc gelidum subsp. gasicomitatum.</title>
        <authorList>
            <person name="Johansson P."/>
            <person name="Sade E."/>
            <person name="Hultman J."/>
            <person name="Auvinen P."/>
            <person name="Bjorkroth J."/>
        </authorList>
    </citation>
    <scope>NUCLEOTIDE SEQUENCE</scope>
    <source>
        <strain evidence="1">C220d</strain>
    </source>
</reference>
<protein>
    <recommendedName>
        <fullName evidence="3">HeH/LEM domain-containing protein</fullName>
    </recommendedName>
</protein>
<organism evidence="1 2">
    <name type="scientific">Leuconostoc gelidum subsp. gelidum</name>
    <dbReference type="NCBI Taxonomy" id="1607839"/>
    <lineage>
        <taxon>Bacteria</taxon>
        <taxon>Bacillati</taxon>
        <taxon>Bacillota</taxon>
        <taxon>Bacilli</taxon>
        <taxon>Lactobacillales</taxon>
        <taxon>Lactobacillaceae</taxon>
        <taxon>Leuconostoc</taxon>
        <taxon>Leuconostoc gelidum group</taxon>
    </lineage>
</organism>
<comment type="caution">
    <text evidence="1">The sequence shown here is derived from an EMBL/GenBank/DDBJ whole genome shotgun (WGS) entry which is preliminary data.</text>
</comment>
<accession>A0AB35FYI6</accession>
<sequence length="115" mass="13047">MAETTVRPTADNTVAEIKAYLDANSIVYNTSATKAELVTLIPDQEENLTTEPVQEPTPVPVPVRQEPYYTKFELLDLISGRQHDYFLIALKKGRTYTYKEALQAVDAWMYSGKIF</sequence>